<evidence type="ECO:0000256" key="1">
    <source>
        <dbReference type="SAM" id="SignalP"/>
    </source>
</evidence>
<evidence type="ECO:0000313" key="3">
    <source>
        <dbReference type="Proteomes" id="UP000315700"/>
    </source>
</evidence>
<accession>A0A517SAH4</accession>
<feature type="chain" id="PRO_5021703112" description="Neuromedin U" evidence="1">
    <location>
        <begin position="25"/>
        <end position="300"/>
    </location>
</feature>
<dbReference type="AlphaFoldDB" id="A0A517SAH4"/>
<dbReference type="Proteomes" id="UP000315700">
    <property type="component" value="Chromosome"/>
</dbReference>
<dbReference type="RefSeq" id="WP_145027981.1">
    <property type="nucleotide sequence ID" value="NZ_CP036271.1"/>
</dbReference>
<dbReference type="InParanoid" id="A0A517SAH4"/>
<keyword evidence="3" id="KW-1185">Reference proteome</keyword>
<dbReference type="EMBL" id="CP036271">
    <property type="protein sequence ID" value="QDT53076.1"/>
    <property type="molecule type" value="Genomic_DNA"/>
</dbReference>
<feature type="signal peptide" evidence="1">
    <location>
        <begin position="1"/>
        <end position="24"/>
    </location>
</feature>
<gene>
    <name evidence="2" type="ORF">Pan44_10910</name>
</gene>
<protein>
    <recommendedName>
        <fullName evidence="4">Neuromedin U</fullName>
    </recommendedName>
</protein>
<proteinExistence type="predicted"/>
<dbReference type="OrthoDB" id="9809066at2"/>
<evidence type="ECO:0008006" key="4">
    <source>
        <dbReference type="Google" id="ProtNLM"/>
    </source>
</evidence>
<sequence precursor="true">MSGRRLLRLVLLHSLLFCAVTHLAADEPTAEMALNGSSESDWLAGGLPSGPPLDLALTLRGQDEGGGGDLASKSQNPVSDLASVPIQNNFDFGIGSEDRTRYIGNLQPVVPLKLNEDWNLISRAIIPFENVPIGIDERADGIGNIVGQFFFSPRNDSEFTWGVGPSIIFPTASEPTLGSDDWGTGVCAVGLISAKPIVAGALVNQMFTTRGASQPFLFQPFFNYNLPKGYFLSLIGEANADWQQDDKNRWSIVAGPGAGRVFPLFGQPLNVSCRFAPYLASPSGGPDWQFRLAVAMLFPR</sequence>
<reference evidence="2 3" key="1">
    <citation type="submission" date="2019-02" db="EMBL/GenBank/DDBJ databases">
        <title>Deep-cultivation of Planctomycetes and their phenomic and genomic characterization uncovers novel biology.</title>
        <authorList>
            <person name="Wiegand S."/>
            <person name="Jogler M."/>
            <person name="Boedeker C."/>
            <person name="Pinto D."/>
            <person name="Vollmers J."/>
            <person name="Rivas-Marin E."/>
            <person name="Kohn T."/>
            <person name="Peeters S.H."/>
            <person name="Heuer A."/>
            <person name="Rast P."/>
            <person name="Oberbeckmann S."/>
            <person name="Bunk B."/>
            <person name="Jeske O."/>
            <person name="Meyerdierks A."/>
            <person name="Storesund J.E."/>
            <person name="Kallscheuer N."/>
            <person name="Luecker S."/>
            <person name="Lage O.M."/>
            <person name="Pohl T."/>
            <person name="Merkel B.J."/>
            <person name="Hornburger P."/>
            <person name="Mueller R.-W."/>
            <person name="Bruemmer F."/>
            <person name="Labrenz M."/>
            <person name="Spormann A.M."/>
            <person name="Op den Camp H."/>
            <person name="Overmann J."/>
            <person name="Amann R."/>
            <person name="Jetten M.S.M."/>
            <person name="Mascher T."/>
            <person name="Medema M.H."/>
            <person name="Devos D.P."/>
            <person name="Kaster A.-K."/>
            <person name="Ovreas L."/>
            <person name="Rohde M."/>
            <person name="Galperin M.Y."/>
            <person name="Jogler C."/>
        </authorList>
    </citation>
    <scope>NUCLEOTIDE SEQUENCE [LARGE SCALE GENOMIC DNA]</scope>
    <source>
        <strain evidence="2 3">Pan44</strain>
    </source>
</reference>
<keyword evidence="1" id="KW-0732">Signal</keyword>
<name>A0A517SAH4_9PLAN</name>
<dbReference type="KEGG" id="ccos:Pan44_10910"/>
<organism evidence="2 3">
    <name type="scientific">Caulifigura coniformis</name>
    <dbReference type="NCBI Taxonomy" id="2527983"/>
    <lineage>
        <taxon>Bacteria</taxon>
        <taxon>Pseudomonadati</taxon>
        <taxon>Planctomycetota</taxon>
        <taxon>Planctomycetia</taxon>
        <taxon>Planctomycetales</taxon>
        <taxon>Planctomycetaceae</taxon>
        <taxon>Caulifigura</taxon>
    </lineage>
</organism>
<evidence type="ECO:0000313" key="2">
    <source>
        <dbReference type="EMBL" id="QDT53076.1"/>
    </source>
</evidence>